<feature type="domain" description="Hemerythrin-like" evidence="2">
    <location>
        <begin position="9"/>
        <end position="142"/>
    </location>
</feature>
<keyword evidence="1" id="KW-0175">Coiled coil</keyword>
<sequence>MTDRAAAYVRQLLAAHDYFRTGLADLRRVIAAPPEKTEEAELRSWASDLRIQCLYFCNGLHMHHTLEDQRMFPAVLVEDPELGPIVERLEADHRKVAEIIDAIESRLGELSSDPSGVREELNRMADALLEHLAYEEEQLTPVLARMTGPI</sequence>
<dbReference type="Pfam" id="PF01814">
    <property type="entry name" value="Hemerythrin"/>
    <property type="match status" value="1"/>
</dbReference>
<evidence type="ECO:0000313" key="4">
    <source>
        <dbReference type="Proteomes" id="UP001595699"/>
    </source>
</evidence>
<comment type="caution">
    <text evidence="3">The sequence shown here is derived from an EMBL/GenBank/DDBJ whole genome shotgun (WGS) entry which is preliminary data.</text>
</comment>
<dbReference type="RefSeq" id="WP_205117382.1">
    <property type="nucleotide sequence ID" value="NZ_JAFBCM010000001.1"/>
</dbReference>
<feature type="coiled-coil region" evidence="1">
    <location>
        <begin position="86"/>
        <end position="138"/>
    </location>
</feature>
<dbReference type="Proteomes" id="UP001595699">
    <property type="component" value="Unassembled WGS sequence"/>
</dbReference>
<dbReference type="InterPro" id="IPR012312">
    <property type="entry name" value="Hemerythrin-like"/>
</dbReference>
<keyword evidence="4" id="KW-1185">Reference proteome</keyword>
<organism evidence="3 4">
    <name type="scientific">Tenggerimyces flavus</name>
    <dbReference type="NCBI Taxonomy" id="1708749"/>
    <lineage>
        <taxon>Bacteria</taxon>
        <taxon>Bacillati</taxon>
        <taxon>Actinomycetota</taxon>
        <taxon>Actinomycetes</taxon>
        <taxon>Propionibacteriales</taxon>
        <taxon>Nocardioidaceae</taxon>
        <taxon>Tenggerimyces</taxon>
    </lineage>
</organism>
<evidence type="ECO:0000256" key="1">
    <source>
        <dbReference type="SAM" id="Coils"/>
    </source>
</evidence>
<evidence type="ECO:0000313" key="3">
    <source>
        <dbReference type="EMBL" id="MFC3761169.1"/>
    </source>
</evidence>
<proteinExistence type="predicted"/>
<dbReference type="InterPro" id="IPR053206">
    <property type="entry name" value="Dimeric_xanthone_biosynth"/>
</dbReference>
<evidence type="ECO:0000259" key="2">
    <source>
        <dbReference type="Pfam" id="PF01814"/>
    </source>
</evidence>
<protein>
    <submittedName>
        <fullName evidence="3">Hemerythrin domain-containing protein</fullName>
    </submittedName>
</protein>
<dbReference type="PANTHER" id="PTHR38048:SF2">
    <property type="entry name" value="HEMERYTHRIN-LIKE DOMAIN-CONTAINING PROTEIN"/>
    <property type="match status" value="1"/>
</dbReference>
<name>A0ABV7YAS5_9ACTN</name>
<dbReference type="PANTHER" id="PTHR38048">
    <property type="entry name" value="EXPRESSED PROTEIN"/>
    <property type="match status" value="1"/>
</dbReference>
<dbReference type="CDD" id="cd12108">
    <property type="entry name" value="Hr-like"/>
    <property type="match status" value="1"/>
</dbReference>
<dbReference type="Gene3D" id="1.20.120.520">
    <property type="entry name" value="nmb1532 protein domain like"/>
    <property type="match status" value="1"/>
</dbReference>
<gene>
    <name evidence="3" type="ORF">ACFOUW_09985</name>
</gene>
<accession>A0ABV7YAS5</accession>
<reference evidence="4" key="1">
    <citation type="journal article" date="2019" name="Int. J. Syst. Evol. Microbiol.">
        <title>The Global Catalogue of Microorganisms (GCM) 10K type strain sequencing project: providing services to taxonomists for standard genome sequencing and annotation.</title>
        <authorList>
            <consortium name="The Broad Institute Genomics Platform"/>
            <consortium name="The Broad Institute Genome Sequencing Center for Infectious Disease"/>
            <person name="Wu L."/>
            <person name="Ma J."/>
        </authorList>
    </citation>
    <scope>NUCLEOTIDE SEQUENCE [LARGE SCALE GENOMIC DNA]</scope>
    <source>
        <strain evidence="4">CGMCC 4.7241</strain>
    </source>
</reference>
<dbReference type="EMBL" id="JBHRZH010000006">
    <property type="protein sequence ID" value="MFC3761169.1"/>
    <property type="molecule type" value="Genomic_DNA"/>
</dbReference>